<organism evidence="5 6">
    <name type="scientific">Desmospora activa DSM 45169</name>
    <dbReference type="NCBI Taxonomy" id="1121389"/>
    <lineage>
        <taxon>Bacteria</taxon>
        <taxon>Bacillati</taxon>
        <taxon>Bacillota</taxon>
        <taxon>Bacilli</taxon>
        <taxon>Bacillales</taxon>
        <taxon>Thermoactinomycetaceae</taxon>
        <taxon>Desmospora</taxon>
    </lineage>
</organism>
<dbReference type="SMART" id="SM00418">
    <property type="entry name" value="HTH_ARSR"/>
    <property type="match status" value="1"/>
</dbReference>
<dbReference type="GO" id="GO:0003677">
    <property type="term" value="F:DNA binding"/>
    <property type="evidence" value="ECO:0007669"/>
    <property type="project" value="UniProtKB-KW"/>
</dbReference>
<keyword evidence="3" id="KW-0804">Transcription</keyword>
<evidence type="ECO:0000256" key="2">
    <source>
        <dbReference type="ARBA" id="ARBA00023125"/>
    </source>
</evidence>
<keyword evidence="2" id="KW-0238">DNA-binding</keyword>
<dbReference type="InterPro" id="IPR001845">
    <property type="entry name" value="HTH_ArsR_DNA-bd_dom"/>
</dbReference>
<sequence length="100" mass="11669">MVEDRDPNQPHSRWTQIYKALADEKRLRILRAIQQGVDTLPALSADIGMPKTTLHHHLTLLRSARLVTMEGSRYRFDQYTWSVCREELEQYLGIESDDVS</sequence>
<dbReference type="PANTHER" id="PTHR33154:SF18">
    <property type="entry name" value="ARSENICAL RESISTANCE OPERON REPRESSOR"/>
    <property type="match status" value="1"/>
</dbReference>
<keyword evidence="6" id="KW-1185">Reference proteome</keyword>
<feature type="domain" description="HTH arsR-type" evidence="4">
    <location>
        <begin position="6"/>
        <end position="100"/>
    </location>
</feature>
<dbReference type="PRINTS" id="PR00778">
    <property type="entry name" value="HTHARSR"/>
</dbReference>
<dbReference type="InterPro" id="IPR036390">
    <property type="entry name" value="WH_DNA-bd_sf"/>
</dbReference>
<protein>
    <submittedName>
        <fullName evidence="5">Helix-turn-helix protein</fullName>
    </submittedName>
</protein>
<dbReference type="Pfam" id="PF12840">
    <property type="entry name" value="HTH_20"/>
    <property type="match status" value="1"/>
</dbReference>
<dbReference type="InterPro" id="IPR036388">
    <property type="entry name" value="WH-like_DNA-bd_sf"/>
</dbReference>
<dbReference type="InterPro" id="IPR051081">
    <property type="entry name" value="HTH_MetalResp_TranReg"/>
</dbReference>
<evidence type="ECO:0000256" key="3">
    <source>
        <dbReference type="ARBA" id="ARBA00023163"/>
    </source>
</evidence>
<dbReference type="GO" id="GO:0003700">
    <property type="term" value="F:DNA-binding transcription factor activity"/>
    <property type="evidence" value="ECO:0007669"/>
    <property type="project" value="InterPro"/>
</dbReference>
<dbReference type="Proteomes" id="UP000241639">
    <property type="component" value="Unassembled WGS sequence"/>
</dbReference>
<name>A0A2T4ZDA5_9BACL</name>
<dbReference type="Gene3D" id="1.10.10.10">
    <property type="entry name" value="Winged helix-like DNA-binding domain superfamily/Winged helix DNA-binding domain"/>
    <property type="match status" value="1"/>
</dbReference>
<comment type="caution">
    <text evidence="5">The sequence shown here is derived from an EMBL/GenBank/DDBJ whole genome shotgun (WGS) entry which is preliminary data.</text>
</comment>
<dbReference type="EMBL" id="PZZP01000001">
    <property type="protein sequence ID" value="PTM59878.1"/>
    <property type="molecule type" value="Genomic_DNA"/>
</dbReference>
<proteinExistence type="predicted"/>
<evidence type="ECO:0000313" key="6">
    <source>
        <dbReference type="Proteomes" id="UP000241639"/>
    </source>
</evidence>
<accession>A0A2T4ZDA5</accession>
<dbReference type="SUPFAM" id="SSF46785">
    <property type="entry name" value="Winged helix' DNA-binding domain"/>
    <property type="match status" value="1"/>
</dbReference>
<evidence type="ECO:0000259" key="4">
    <source>
        <dbReference type="PROSITE" id="PS50987"/>
    </source>
</evidence>
<dbReference type="PROSITE" id="PS50987">
    <property type="entry name" value="HTH_ARSR_2"/>
    <property type="match status" value="1"/>
</dbReference>
<evidence type="ECO:0000313" key="5">
    <source>
        <dbReference type="EMBL" id="PTM59878.1"/>
    </source>
</evidence>
<reference evidence="5 6" key="1">
    <citation type="submission" date="2018-04" db="EMBL/GenBank/DDBJ databases">
        <title>Genomic Encyclopedia of Archaeal and Bacterial Type Strains, Phase II (KMG-II): from individual species to whole genera.</title>
        <authorList>
            <person name="Goeker M."/>
        </authorList>
    </citation>
    <scope>NUCLEOTIDE SEQUENCE [LARGE SCALE GENOMIC DNA]</scope>
    <source>
        <strain evidence="5 6">DSM 45169</strain>
    </source>
</reference>
<dbReference type="AlphaFoldDB" id="A0A2T4ZDA5"/>
<dbReference type="PANTHER" id="PTHR33154">
    <property type="entry name" value="TRANSCRIPTIONAL REGULATOR, ARSR FAMILY"/>
    <property type="match status" value="1"/>
</dbReference>
<evidence type="ECO:0000256" key="1">
    <source>
        <dbReference type="ARBA" id="ARBA00023015"/>
    </source>
</evidence>
<keyword evidence="1" id="KW-0805">Transcription regulation</keyword>
<gene>
    <name evidence="5" type="ORF">C8J48_2515</name>
</gene>